<reference evidence="1 2" key="2">
    <citation type="journal article" date="2022" name="Mol. Biol. Evol.">
        <title>Comparative Genomics Reveals Insights into the Divergent Evolution of Astigmatic Mites and Household Pest Adaptations.</title>
        <authorList>
            <person name="Xiong Q."/>
            <person name="Wan A.T."/>
            <person name="Liu X."/>
            <person name="Fung C.S."/>
            <person name="Xiao X."/>
            <person name="Malainual N."/>
            <person name="Hou J."/>
            <person name="Wang L."/>
            <person name="Wang M."/>
            <person name="Yang K.Y."/>
            <person name="Cui Y."/>
            <person name="Leung E.L."/>
            <person name="Nong W."/>
            <person name="Shin S.K."/>
            <person name="Au S.W."/>
            <person name="Jeong K.Y."/>
            <person name="Chew F.T."/>
            <person name="Hui J.H."/>
            <person name="Leung T.F."/>
            <person name="Tungtrongchitr A."/>
            <person name="Zhong N."/>
            <person name="Liu Z."/>
            <person name="Tsui S.K."/>
        </authorList>
    </citation>
    <scope>NUCLEOTIDE SEQUENCE [LARGE SCALE GENOMIC DNA]</scope>
    <source>
        <strain evidence="1">Derp</strain>
    </source>
</reference>
<organism evidence="1 2">
    <name type="scientific">Dermatophagoides pteronyssinus</name>
    <name type="common">European house dust mite</name>
    <dbReference type="NCBI Taxonomy" id="6956"/>
    <lineage>
        <taxon>Eukaryota</taxon>
        <taxon>Metazoa</taxon>
        <taxon>Ecdysozoa</taxon>
        <taxon>Arthropoda</taxon>
        <taxon>Chelicerata</taxon>
        <taxon>Arachnida</taxon>
        <taxon>Acari</taxon>
        <taxon>Acariformes</taxon>
        <taxon>Sarcoptiformes</taxon>
        <taxon>Astigmata</taxon>
        <taxon>Psoroptidia</taxon>
        <taxon>Analgoidea</taxon>
        <taxon>Pyroglyphidae</taxon>
        <taxon>Dermatophagoidinae</taxon>
        <taxon>Dermatophagoides</taxon>
    </lineage>
</organism>
<proteinExistence type="predicted"/>
<comment type="caution">
    <text evidence="1">The sequence shown here is derived from an EMBL/GenBank/DDBJ whole genome shotgun (WGS) entry which is preliminary data.</text>
</comment>
<dbReference type="Proteomes" id="UP000887458">
    <property type="component" value="Unassembled WGS sequence"/>
</dbReference>
<keyword evidence="2" id="KW-1185">Reference proteome</keyword>
<accession>A0ABQ8JW36</accession>
<evidence type="ECO:0000313" key="1">
    <source>
        <dbReference type="EMBL" id="KAH9426633.1"/>
    </source>
</evidence>
<evidence type="ECO:0000313" key="2">
    <source>
        <dbReference type="Proteomes" id="UP000887458"/>
    </source>
</evidence>
<sequence length="209" mass="23263">MSILLRDHTHCGNELLRSRLSKLPDNFNVRLCLGFGGLTRPATDIAGELIRRNDLDFVDGGCNRRFLFFIKHVGNSGNISVSCSDKSEPSSLSSELFSNIVGCCCCCRFESRMAITPSKSISFKLRSIIVKFLLLRKISAIIMAPELIKILNYLSKIKIPSSPNELYDKSRPINDRHCDFIAFCDIKLGDNDLDGSNRLNIDVDGADNG</sequence>
<name>A0ABQ8JW36_DERPT</name>
<protein>
    <submittedName>
        <fullName evidence="1">Uncharacterized protein</fullName>
    </submittedName>
</protein>
<dbReference type="EMBL" id="NJHN03000008">
    <property type="protein sequence ID" value="KAH9426633.1"/>
    <property type="molecule type" value="Genomic_DNA"/>
</dbReference>
<reference evidence="1 2" key="1">
    <citation type="journal article" date="2018" name="J. Allergy Clin. Immunol.">
        <title>High-quality assembly of Dermatophagoides pteronyssinus genome and transcriptome reveals a wide range of novel allergens.</title>
        <authorList>
            <person name="Liu X.Y."/>
            <person name="Yang K.Y."/>
            <person name="Wang M.Q."/>
            <person name="Kwok J.S."/>
            <person name="Zeng X."/>
            <person name="Yang Z."/>
            <person name="Xiao X.J."/>
            <person name="Lau C.P."/>
            <person name="Li Y."/>
            <person name="Huang Z.M."/>
            <person name="Ba J.G."/>
            <person name="Yim A.K."/>
            <person name="Ouyang C.Y."/>
            <person name="Ngai S.M."/>
            <person name="Chan T.F."/>
            <person name="Leung E.L."/>
            <person name="Liu L."/>
            <person name="Liu Z.G."/>
            <person name="Tsui S.K."/>
        </authorList>
    </citation>
    <scope>NUCLEOTIDE SEQUENCE [LARGE SCALE GENOMIC DNA]</scope>
    <source>
        <strain evidence="1">Derp</strain>
    </source>
</reference>
<gene>
    <name evidence="1" type="ORF">DERP_002732</name>
</gene>